<evidence type="ECO:0000313" key="9">
    <source>
        <dbReference type="EMBL" id="PSC04393.1"/>
    </source>
</evidence>
<dbReference type="PANTHER" id="PTHR43066:SF26">
    <property type="entry name" value="RHOMBOID PROTEASE GLPG"/>
    <property type="match status" value="1"/>
</dbReference>
<protein>
    <submittedName>
        <fullName evidence="9">Rhomboid family intramembrane serine protease</fullName>
    </submittedName>
</protein>
<evidence type="ECO:0000256" key="1">
    <source>
        <dbReference type="ARBA" id="ARBA00004141"/>
    </source>
</evidence>
<dbReference type="Pfam" id="PF01694">
    <property type="entry name" value="Rhomboid"/>
    <property type="match status" value="1"/>
</dbReference>
<evidence type="ECO:0000259" key="8">
    <source>
        <dbReference type="Pfam" id="PF01694"/>
    </source>
</evidence>
<keyword evidence="4 7" id="KW-0812">Transmembrane</keyword>
<dbReference type="Gene3D" id="1.20.1540.10">
    <property type="entry name" value="Rhomboid-like"/>
    <property type="match status" value="1"/>
</dbReference>
<dbReference type="GO" id="GO:0004252">
    <property type="term" value="F:serine-type endopeptidase activity"/>
    <property type="evidence" value="ECO:0007669"/>
    <property type="project" value="InterPro"/>
</dbReference>
<keyword evidence="6 7" id="KW-0472">Membrane</keyword>
<dbReference type="GO" id="GO:0016020">
    <property type="term" value="C:membrane"/>
    <property type="evidence" value="ECO:0007669"/>
    <property type="project" value="UniProtKB-SubCell"/>
</dbReference>
<proteinExistence type="predicted"/>
<dbReference type="PANTHER" id="PTHR43066">
    <property type="entry name" value="RHOMBOID-RELATED PROTEIN"/>
    <property type="match status" value="1"/>
</dbReference>
<evidence type="ECO:0000256" key="7">
    <source>
        <dbReference type="SAM" id="Phobius"/>
    </source>
</evidence>
<keyword evidence="10" id="KW-1185">Reference proteome</keyword>
<feature type="transmembrane region" description="Helical" evidence="7">
    <location>
        <begin position="12"/>
        <end position="34"/>
    </location>
</feature>
<keyword evidence="5 7" id="KW-1133">Transmembrane helix</keyword>
<organism evidence="9 10">
    <name type="scientific">Alsobacter soli</name>
    <dbReference type="NCBI Taxonomy" id="2109933"/>
    <lineage>
        <taxon>Bacteria</taxon>
        <taxon>Pseudomonadati</taxon>
        <taxon>Pseudomonadota</taxon>
        <taxon>Alphaproteobacteria</taxon>
        <taxon>Hyphomicrobiales</taxon>
        <taxon>Alsobacteraceae</taxon>
        <taxon>Alsobacter</taxon>
    </lineage>
</organism>
<sequence>MRSLRHDAAVREPFFNVPLVVVASIAVLAGLHAIRVWGDDLPVLRGLGLGPEDIIYQLAFIPARFALLLGADPVPALAHRLSADPGNVDLIQRLGIAREIVADGSSKPWTLVTYALLHGSWAHLILNSVWLLAFGTAVARRFGTARFVLFLVVTAIGGALGHLATHTADVAPMVGASASISGCMAAAMRFVFQPGAPLGAFRLPEEMSYRLPALPLSRVLSDSRAVTFLVVWFVLNLATGLGADGLGFTDAAIAWEAHVGGFLVGLLAFRFFDPPYRDSFADDL</sequence>
<dbReference type="OrthoDB" id="9797190at2"/>
<dbReference type="Proteomes" id="UP000239772">
    <property type="component" value="Unassembled WGS sequence"/>
</dbReference>
<dbReference type="InterPro" id="IPR022764">
    <property type="entry name" value="Peptidase_S54_rhomboid_dom"/>
</dbReference>
<evidence type="ECO:0000256" key="3">
    <source>
        <dbReference type="ARBA" id="ARBA00022519"/>
    </source>
</evidence>
<keyword evidence="2" id="KW-1003">Cell membrane</keyword>
<feature type="transmembrane region" description="Helical" evidence="7">
    <location>
        <begin position="170"/>
        <end position="192"/>
    </location>
</feature>
<dbReference type="GO" id="GO:0006508">
    <property type="term" value="P:proteolysis"/>
    <property type="evidence" value="ECO:0007669"/>
    <property type="project" value="UniProtKB-KW"/>
</dbReference>
<name>A0A2T1HRX6_9HYPH</name>
<gene>
    <name evidence="9" type="ORF">SLNSH_14295</name>
</gene>
<feature type="transmembrane region" description="Helical" evidence="7">
    <location>
        <begin position="252"/>
        <end position="272"/>
    </location>
</feature>
<keyword evidence="9" id="KW-0378">Hydrolase</keyword>
<dbReference type="EMBL" id="PVZS01000014">
    <property type="protein sequence ID" value="PSC04393.1"/>
    <property type="molecule type" value="Genomic_DNA"/>
</dbReference>
<dbReference type="SUPFAM" id="SSF144091">
    <property type="entry name" value="Rhomboid-like"/>
    <property type="match status" value="1"/>
</dbReference>
<comment type="subcellular location">
    <subcellularLocation>
        <location evidence="1">Membrane</location>
        <topology evidence="1">Multi-pass membrane protein</topology>
    </subcellularLocation>
</comment>
<comment type="caution">
    <text evidence="9">The sequence shown here is derived from an EMBL/GenBank/DDBJ whole genome shotgun (WGS) entry which is preliminary data.</text>
</comment>
<accession>A0A2T1HRX6</accession>
<evidence type="ECO:0000313" key="10">
    <source>
        <dbReference type="Proteomes" id="UP000239772"/>
    </source>
</evidence>
<feature type="transmembrane region" description="Helical" evidence="7">
    <location>
        <begin position="111"/>
        <end position="135"/>
    </location>
</feature>
<evidence type="ECO:0000256" key="5">
    <source>
        <dbReference type="ARBA" id="ARBA00022989"/>
    </source>
</evidence>
<feature type="transmembrane region" description="Helical" evidence="7">
    <location>
        <begin position="147"/>
        <end position="164"/>
    </location>
</feature>
<evidence type="ECO:0000256" key="4">
    <source>
        <dbReference type="ARBA" id="ARBA00022692"/>
    </source>
</evidence>
<keyword evidence="9" id="KW-0645">Protease</keyword>
<evidence type="ECO:0000256" key="6">
    <source>
        <dbReference type="ARBA" id="ARBA00023136"/>
    </source>
</evidence>
<dbReference type="RefSeq" id="WP_106337688.1">
    <property type="nucleotide sequence ID" value="NZ_PVZS01000014.1"/>
</dbReference>
<reference evidence="10" key="1">
    <citation type="submission" date="2018-03" db="EMBL/GenBank/DDBJ databases">
        <authorList>
            <person name="Sun L."/>
            <person name="Liu H."/>
            <person name="Chen W."/>
            <person name="Huang K."/>
            <person name="Liu W."/>
            <person name="Gao X."/>
        </authorList>
    </citation>
    <scope>NUCLEOTIDE SEQUENCE [LARGE SCALE GENOMIC DNA]</scope>
    <source>
        <strain evidence="10">SH9</strain>
    </source>
</reference>
<dbReference type="InterPro" id="IPR035952">
    <property type="entry name" value="Rhomboid-like_sf"/>
</dbReference>
<feature type="domain" description="Peptidase S54 rhomboid" evidence="8">
    <location>
        <begin position="107"/>
        <end position="268"/>
    </location>
</feature>
<evidence type="ECO:0000256" key="2">
    <source>
        <dbReference type="ARBA" id="ARBA00022475"/>
    </source>
</evidence>
<dbReference type="AlphaFoldDB" id="A0A2T1HRX6"/>
<keyword evidence="3" id="KW-0997">Cell inner membrane</keyword>
<feature type="transmembrane region" description="Helical" evidence="7">
    <location>
        <begin position="225"/>
        <end position="246"/>
    </location>
</feature>